<dbReference type="STRING" id="655355.SAMN05216283_1142"/>
<dbReference type="SUPFAM" id="SSF52025">
    <property type="entry name" value="PA domain"/>
    <property type="match status" value="1"/>
</dbReference>
<dbReference type="AlphaFoldDB" id="A0A1I2KZD6"/>
<keyword evidence="4" id="KW-1185">Reference proteome</keyword>
<feature type="domain" description="Peptidase M28" evidence="2">
    <location>
        <begin position="328"/>
        <end position="523"/>
    </location>
</feature>
<dbReference type="EMBL" id="FONW01000014">
    <property type="protein sequence ID" value="SFF71679.1"/>
    <property type="molecule type" value="Genomic_DNA"/>
</dbReference>
<keyword evidence="1" id="KW-0732">Signal</keyword>
<dbReference type="Proteomes" id="UP000198964">
    <property type="component" value="Unassembled WGS sequence"/>
</dbReference>
<gene>
    <name evidence="3" type="ORF">SAMN05216283_1142</name>
</gene>
<evidence type="ECO:0000313" key="3">
    <source>
        <dbReference type="EMBL" id="SFF71679.1"/>
    </source>
</evidence>
<proteinExistence type="predicted"/>
<name>A0A1I2KZD6_9BACT</name>
<evidence type="ECO:0000313" key="4">
    <source>
        <dbReference type="Proteomes" id="UP000198964"/>
    </source>
</evidence>
<dbReference type="Gene3D" id="3.40.630.10">
    <property type="entry name" value="Zn peptidases"/>
    <property type="match status" value="1"/>
</dbReference>
<dbReference type="GO" id="GO:0006508">
    <property type="term" value="P:proteolysis"/>
    <property type="evidence" value="ECO:0007669"/>
    <property type="project" value="InterPro"/>
</dbReference>
<dbReference type="PANTHER" id="PTHR12147">
    <property type="entry name" value="METALLOPEPTIDASE M28 FAMILY MEMBER"/>
    <property type="match status" value="1"/>
</dbReference>
<dbReference type="GO" id="GO:0008235">
    <property type="term" value="F:metalloexopeptidase activity"/>
    <property type="evidence" value="ECO:0007669"/>
    <property type="project" value="InterPro"/>
</dbReference>
<reference evidence="3 4" key="1">
    <citation type="submission" date="2016-10" db="EMBL/GenBank/DDBJ databases">
        <authorList>
            <person name="de Groot N.N."/>
        </authorList>
    </citation>
    <scope>NUCLEOTIDE SEQUENCE [LARGE SCALE GENOMIC DNA]</scope>
    <source>
        <strain evidence="3 4">CGMCC 1.9156</strain>
    </source>
</reference>
<accession>A0A1I2KZD6</accession>
<dbReference type="InterPro" id="IPR007484">
    <property type="entry name" value="Peptidase_M28"/>
</dbReference>
<keyword evidence="3" id="KW-0645">Protease</keyword>
<dbReference type="Pfam" id="PF04389">
    <property type="entry name" value="Peptidase_M28"/>
    <property type="match status" value="1"/>
</dbReference>
<evidence type="ECO:0000259" key="2">
    <source>
        <dbReference type="Pfam" id="PF04389"/>
    </source>
</evidence>
<dbReference type="SUPFAM" id="SSF53187">
    <property type="entry name" value="Zn-dependent exopeptidases"/>
    <property type="match status" value="1"/>
</dbReference>
<dbReference type="PANTHER" id="PTHR12147:SF26">
    <property type="entry name" value="PEPTIDASE M28 DOMAIN-CONTAINING PROTEIN"/>
    <property type="match status" value="1"/>
</dbReference>
<keyword evidence="3" id="KW-0378">Hydrolase</keyword>
<dbReference type="InterPro" id="IPR045175">
    <property type="entry name" value="M28_fam"/>
</dbReference>
<dbReference type="InterPro" id="IPR046450">
    <property type="entry name" value="PA_dom_sf"/>
</dbReference>
<sequence>MKYLLTVIFASTFYLSLLAQNEGKAKGLETINRDVIQAQLEFLASDWMEGREAGTAGNYLAGDYLASLFKLYTLKPNGDEQTLTPNRYQKLLGLEDEKLTSYFQEFSAIEVQPSEAQAISLVRENETVGFQYKTDFDVSFVSQSRTVKAPLVFVGYGIENKELGWNDFSGVDVKGKIVVRLAGLPGDGAPDSKAARLIADKELKISSREKNTTAFDKGAVAILEYDPQKDEQHDWRANPAFRYNEAMLESDTKPDSFYDKKLRLPSDKHTLPVISISKQMLEEILGEKGPTIDETVGKAAKFKTNSQAVEGELEIDVNAQTKVLGLRNILARIEGENPNKIMVVGAHYDHLGKHNGHIWNGADDNGSGVVAVTTIAKAFIESSVKPQCTIIFALWDGEERGLLGSRHFIETFDEMDQVMLYLNFDMVGRNGSPNAPGNKVAMIYTEAATSLKETSKEHIENFELDLDVNFSAVEKPVGGSDNSGFAKRDIPIFWFHTGGHTDYHQASDHVELINWRKLEDIIKLSYLDMWEFANKPELIKE</sequence>
<dbReference type="RefSeq" id="WP_093921354.1">
    <property type="nucleotide sequence ID" value="NZ_FONW01000014.1"/>
</dbReference>
<keyword evidence="3" id="KW-0121">Carboxypeptidase</keyword>
<dbReference type="Gene3D" id="3.50.30.30">
    <property type="match status" value="1"/>
</dbReference>
<dbReference type="GO" id="GO:0004180">
    <property type="term" value="F:carboxypeptidase activity"/>
    <property type="evidence" value="ECO:0007669"/>
    <property type="project" value="UniProtKB-KW"/>
</dbReference>
<feature type="chain" id="PRO_5011577946" evidence="1">
    <location>
        <begin position="20"/>
        <end position="541"/>
    </location>
</feature>
<evidence type="ECO:0000256" key="1">
    <source>
        <dbReference type="SAM" id="SignalP"/>
    </source>
</evidence>
<feature type="signal peptide" evidence="1">
    <location>
        <begin position="1"/>
        <end position="19"/>
    </location>
</feature>
<organism evidence="3 4">
    <name type="scientific">Sunxiuqinia elliptica</name>
    <dbReference type="NCBI Taxonomy" id="655355"/>
    <lineage>
        <taxon>Bacteria</taxon>
        <taxon>Pseudomonadati</taxon>
        <taxon>Bacteroidota</taxon>
        <taxon>Bacteroidia</taxon>
        <taxon>Marinilabiliales</taxon>
        <taxon>Prolixibacteraceae</taxon>
        <taxon>Sunxiuqinia</taxon>
    </lineage>
</organism>
<protein>
    <submittedName>
        <fullName evidence="3">Zn-dependent amino-or carboxypeptidase, M28 family</fullName>
    </submittedName>
</protein>